<sequence length="219" mass="24330">MLFTARNVGVLVVMAGLLVGSGCTSTYVAAWKQLGWESRDLLVDQVQDTRSRQEAAKVEFTSALDQFRATYEFDGGELEDAYKKLQKSYDRCYAQADDFRDEIGGVKRLGAVFFKEWESDIEEQTVPEYKKAMIKQRDDTQASFDAMVAKMDEAADKMDPVLESFKGRVIFLKSSLNAQALATLQENADELVDGIEALIAEMNQSIAEADEFIAAMGAG</sequence>
<dbReference type="InterPro" id="IPR021342">
    <property type="entry name" value="DUF2959"/>
</dbReference>
<dbReference type="Proteomes" id="UP000541810">
    <property type="component" value="Unassembled WGS sequence"/>
</dbReference>
<comment type="caution">
    <text evidence="1">The sequence shown here is derived from an EMBL/GenBank/DDBJ whole genome shotgun (WGS) entry which is preliminary data.</text>
</comment>
<name>A0A7X0H347_9BACT</name>
<organism evidence="1 2">
    <name type="scientific">Algisphaera agarilytica</name>
    <dbReference type="NCBI Taxonomy" id="1385975"/>
    <lineage>
        <taxon>Bacteria</taxon>
        <taxon>Pseudomonadati</taxon>
        <taxon>Planctomycetota</taxon>
        <taxon>Phycisphaerae</taxon>
        <taxon>Phycisphaerales</taxon>
        <taxon>Phycisphaeraceae</taxon>
        <taxon>Algisphaera</taxon>
    </lineage>
</organism>
<evidence type="ECO:0008006" key="3">
    <source>
        <dbReference type="Google" id="ProtNLM"/>
    </source>
</evidence>
<dbReference type="Pfam" id="PF11172">
    <property type="entry name" value="DUF2959"/>
    <property type="match status" value="1"/>
</dbReference>
<evidence type="ECO:0000313" key="1">
    <source>
        <dbReference type="EMBL" id="MBB6428381.1"/>
    </source>
</evidence>
<dbReference type="EMBL" id="JACHGY010000001">
    <property type="protein sequence ID" value="MBB6428381.1"/>
    <property type="molecule type" value="Genomic_DNA"/>
</dbReference>
<gene>
    <name evidence="1" type="ORF">HNQ40_000187</name>
</gene>
<reference evidence="1 2" key="1">
    <citation type="submission" date="2020-08" db="EMBL/GenBank/DDBJ databases">
        <title>Genomic Encyclopedia of Type Strains, Phase IV (KMG-IV): sequencing the most valuable type-strain genomes for metagenomic binning, comparative biology and taxonomic classification.</title>
        <authorList>
            <person name="Goeker M."/>
        </authorList>
    </citation>
    <scope>NUCLEOTIDE SEQUENCE [LARGE SCALE GENOMIC DNA]</scope>
    <source>
        <strain evidence="1 2">DSM 103725</strain>
    </source>
</reference>
<keyword evidence="2" id="KW-1185">Reference proteome</keyword>
<dbReference type="RefSeq" id="WP_184675468.1">
    <property type="nucleotide sequence ID" value="NZ_JACHGY010000001.1"/>
</dbReference>
<protein>
    <recommendedName>
        <fullName evidence="3">DUF2959 domain-containing protein</fullName>
    </recommendedName>
</protein>
<dbReference type="PROSITE" id="PS51257">
    <property type="entry name" value="PROKAR_LIPOPROTEIN"/>
    <property type="match status" value="1"/>
</dbReference>
<dbReference type="AlphaFoldDB" id="A0A7X0H347"/>
<proteinExistence type="predicted"/>
<evidence type="ECO:0000313" key="2">
    <source>
        <dbReference type="Proteomes" id="UP000541810"/>
    </source>
</evidence>
<accession>A0A7X0H347</accession>